<accession>A0A1E7JH29</accession>
<evidence type="ECO:0000259" key="1">
    <source>
        <dbReference type="Pfam" id="PF20182"/>
    </source>
</evidence>
<dbReference type="AlphaFoldDB" id="A0A1E7JH29"/>
<evidence type="ECO:0000313" key="2">
    <source>
        <dbReference type="EMBL" id="OEU85785.1"/>
    </source>
</evidence>
<name>A0A1E7JH29_9ACTN</name>
<dbReference type="InterPro" id="IPR046675">
    <property type="entry name" value="DUF6545"/>
</dbReference>
<reference evidence="2 3" key="1">
    <citation type="journal article" date="2016" name="Front. Microbiol.">
        <title>Comparative Genomics Analysis of Streptomyces Species Reveals Their Adaptation to the Marine Environment and Their Diversity at the Genomic Level.</title>
        <authorList>
            <person name="Tian X."/>
            <person name="Zhang Z."/>
            <person name="Yang T."/>
            <person name="Chen M."/>
            <person name="Li J."/>
            <person name="Chen F."/>
            <person name="Yang J."/>
            <person name="Li W."/>
            <person name="Zhang B."/>
            <person name="Zhang Z."/>
            <person name="Wu J."/>
            <person name="Zhang C."/>
            <person name="Long L."/>
            <person name="Xiao J."/>
        </authorList>
    </citation>
    <scope>NUCLEOTIDE SEQUENCE [LARGE SCALE GENOMIC DNA]</scope>
    <source>
        <strain evidence="2 3">SCSIO 10390</strain>
    </source>
</reference>
<feature type="domain" description="DUF6545" evidence="1">
    <location>
        <begin position="60"/>
        <end position="147"/>
    </location>
</feature>
<sequence length="166" mass="18257">MPVGSAHLLAGLLIRASRRGAFLLASAFHGLRPLIDLMRSRSSDVGMVRRNPGMSRPYSMDIRDVIDELRRYVFHDLAERAIARAGTELRREHATDVQAEALWLRAALTVTDRSPDRNASSAAYPFDPGNSPREEIAHLRAVASAYRLTSPTDGRKLLADAAAGPR</sequence>
<protein>
    <recommendedName>
        <fullName evidence="1">DUF6545 domain-containing protein</fullName>
    </recommendedName>
</protein>
<dbReference type="Pfam" id="PF20182">
    <property type="entry name" value="DUF6545"/>
    <property type="match status" value="1"/>
</dbReference>
<comment type="caution">
    <text evidence="2">The sequence shown here is derived from an EMBL/GenBank/DDBJ whole genome shotgun (WGS) entry which is preliminary data.</text>
</comment>
<evidence type="ECO:0000313" key="3">
    <source>
        <dbReference type="Proteomes" id="UP000176087"/>
    </source>
</evidence>
<dbReference type="EMBL" id="LJGT01000041">
    <property type="protein sequence ID" value="OEU85785.1"/>
    <property type="molecule type" value="Genomic_DNA"/>
</dbReference>
<gene>
    <name evidence="2" type="ORF">AN215_25555</name>
</gene>
<proteinExistence type="predicted"/>
<organism evidence="2 3">
    <name type="scientific">Streptomyces abyssalis</name>
    <dbReference type="NCBI Taxonomy" id="933944"/>
    <lineage>
        <taxon>Bacteria</taxon>
        <taxon>Bacillati</taxon>
        <taxon>Actinomycetota</taxon>
        <taxon>Actinomycetes</taxon>
        <taxon>Kitasatosporales</taxon>
        <taxon>Streptomycetaceae</taxon>
        <taxon>Streptomyces</taxon>
    </lineage>
</organism>
<dbReference type="Proteomes" id="UP000176087">
    <property type="component" value="Unassembled WGS sequence"/>
</dbReference>
<keyword evidence="3" id="KW-1185">Reference proteome</keyword>